<dbReference type="GO" id="GO:0005886">
    <property type="term" value="C:plasma membrane"/>
    <property type="evidence" value="ECO:0007669"/>
    <property type="project" value="UniProtKB-SubCell"/>
</dbReference>
<keyword evidence="4 10" id="KW-1003">Cell membrane</keyword>
<sequence>MNPAIEQFQVRVAGAFQQLQPRERVIVLSGAAVLAVLVLYLAIWEPLVRSHQRNADALQASRALATRIETAASLLQGQSGSSVNRSAALLSVVDQSSRGGTLGKAPTRIQPEGSGEREVKVWLEDVPFSNCLRWLAELQAHYGIQVSSTEIEQGSAPGLVNARFTLSR</sequence>
<dbReference type="PIRSF" id="PIRSF006291">
    <property type="entry name" value="GspM"/>
    <property type="match status" value="1"/>
</dbReference>
<organism evidence="12 13">
    <name type="scientific">Solimonas terrae</name>
    <dbReference type="NCBI Taxonomy" id="1396819"/>
    <lineage>
        <taxon>Bacteria</taxon>
        <taxon>Pseudomonadati</taxon>
        <taxon>Pseudomonadota</taxon>
        <taxon>Gammaproteobacteria</taxon>
        <taxon>Nevskiales</taxon>
        <taxon>Nevskiaceae</taxon>
        <taxon>Solimonas</taxon>
    </lineage>
</organism>
<dbReference type="AlphaFoldDB" id="A0A6M2BUN1"/>
<reference evidence="12 13" key="1">
    <citation type="journal article" date="2014" name="Int. J. Syst. Evol. Microbiol.">
        <title>Solimonas terrae sp. nov., isolated from soil.</title>
        <authorList>
            <person name="Kim S.J."/>
            <person name="Moon J.Y."/>
            <person name="Weon H.Y."/>
            <person name="Ahn J.H."/>
            <person name="Chen W.M."/>
            <person name="Kwon S.W."/>
        </authorList>
    </citation>
    <scope>NUCLEOTIDE SEQUENCE [LARGE SCALE GENOMIC DNA]</scope>
    <source>
        <strain evidence="12 13">KIS83-12</strain>
    </source>
</reference>
<keyword evidence="3 10" id="KW-0813">Transport</keyword>
<keyword evidence="6 11" id="KW-0812">Transmembrane</keyword>
<feature type="transmembrane region" description="Helical" evidence="11">
    <location>
        <begin position="25"/>
        <end position="43"/>
    </location>
</feature>
<dbReference type="RefSeq" id="WP_166259528.1">
    <property type="nucleotide sequence ID" value="NZ_JAAMOW010000008.1"/>
</dbReference>
<keyword evidence="9 10" id="KW-0472">Membrane</keyword>
<comment type="caution">
    <text evidence="12">The sequence shown here is derived from an EMBL/GenBank/DDBJ whole genome shotgun (WGS) entry which is preliminary data.</text>
</comment>
<comment type="subcellular location">
    <subcellularLocation>
        <location evidence="1">Cell inner membrane</location>
        <topology evidence="1">Single-pass membrane protein</topology>
    </subcellularLocation>
</comment>
<proteinExistence type="inferred from homology"/>
<evidence type="ECO:0000256" key="7">
    <source>
        <dbReference type="ARBA" id="ARBA00022927"/>
    </source>
</evidence>
<dbReference type="InterPro" id="IPR023229">
    <property type="entry name" value="T2SS_M_periplasmic_sf"/>
</dbReference>
<dbReference type="Pfam" id="PF04612">
    <property type="entry name" value="T2SSM"/>
    <property type="match status" value="1"/>
</dbReference>
<evidence type="ECO:0000256" key="8">
    <source>
        <dbReference type="ARBA" id="ARBA00022989"/>
    </source>
</evidence>
<name>A0A6M2BUN1_9GAMM</name>
<evidence type="ECO:0000256" key="9">
    <source>
        <dbReference type="ARBA" id="ARBA00023136"/>
    </source>
</evidence>
<dbReference type="EMBL" id="JAAMOW010000008">
    <property type="protein sequence ID" value="NGY06306.1"/>
    <property type="molecule type" value="Genomic_DNA"/>
</dbReference>
<gene>
    <name evidence="12" type="ORF">G7Y85_16155</name>
</gene>
<evidence type="ECO:0000256" key="5">
    <source>
        <dbReference type="ARBA" id="ARBA00022519"/>
    </source>
</evidence>
<evidence type="ECO:0000256" key="10">
    <source>
        <dbReference type="PIRNR" id="PIRNR006291"/>
    </source>
</evidence>
<dbReference type="InterPro" id="IPR007690">
    <property type="entry name" value="T2SS_GspM"/>
</dbReference>
<evidence type="ECO:0000313" key="13">
    <source>
        <dbReference type="Proteomes" id="UP000472676"/>
    </source>
</evidence>
<dbReference type="GO" id="GO:0015628">
    <property type="term" value="P:protein secretion by the type II secretion system"/>
    <property type="evidence" value="ECO:0007669"/>
    <property type="project" value="InterPro"/>
</dbReference>
<keyword evidence="8 11" id="KW-1133">Transmembrane helix</keyword>
<keyword evidence="7 10" id="KW-0653">Protein transport</keyword>
<evidence type="ECO:0000256" key="4">
    <source>
        <dbReference type="ARBA" id="ARBA00022475"/>
    </source>
</evidence>
<keyword evidence="13" id="KW-1185">Reference proteome</keyword>
<evidence type="ECO:0000256" key="3">
    <source>
        <dbReference type="ARBA" id="ARBA00022448"/>
    </source>
</evidence>
<evidence type="ECO:0000313" key="12">
    <source>
        <dbReference type="EMBL" id="NGY06306.1"/>
    </source>
</evidence>
<evidence type="ECO:0000256" key="2">
    <source>
        <dbReference type="ARBA" id="ARBA00010637"/>
    </source>
</evidence>
<comment type="function">
    <text evidence="10">Inner membrane component of the type II secretion system required for the energy-dependent secretion of extracellular factors such as proteases and toxins from the periplasm.</text>
</comment>
<comment type="similarity">
    <text evidence="2 10">Belongs to the GSP M family.</text>
</comment>
<dbReference type="Gene3D" id="3.30.1360.100">
    <property type="entry name" value="General secretion pathway protein M, EpsM"/>
    <property type="match status" value="1"/>
</dbReference>
<dbReference type="GO" id="GO:0015627">
    <property type="term" value="C:type II protein secretion system complex"/>
    <property type="evidence" value="ECO:0007669"/>
    <property type="project" value="InterPro"/>
</dbReference>
<protein>
    <recommendedName>
        <fullName evidence="10">Type II secretion system protein M</fullName>
        <shortName evidence="10">T2SS protein M</shortName>
    </recommendedName>
    <alternativeName>
        <fullName evidence="10">General secretion pathway protein M</fullName>
    </alternativeName>
</protein>
<dbReference type="SUPFAM" id="SSF103054">
    <property type="entry name" value="General secretion pathway protein M, EpsM"/>
    <property type="match status" value="1"/>
</dbReference>
<keyword evidence="5 10" id="KW-0997">Cell inner membrane</keyword>
<evidence type="ECO:0000256" key="1">
    <source>
        <dbReference type="ARBA" id="ARBA00004377"/>
    </source>
</evidence>
<dbReference type="Proteomes" id="UP000472676">
    <property type="component" value="Unassembled WGS sequence"/>
</dbReference>
<evidence type="ECO:0000256" key="11">
    <source>
        <dbReference type="SAM" id="Phobius"/>
    </source>
</evidence>
<accession>A0A6M2BUN1</accession>
<evidence type="ECO:0000256" key="6">
    <source>
        <dbReference type="ARBA" id="ARBA00022692"/>
    </source>
</evidence>